<dbReference type="InterPro" id="IPR012094">
    <property type="entry name" value="tRNA_Ile_lys_synt"/>
</dbReference>
<comment type="catalytic activity">
    <reaction evidence="6">
        <text>cytidine(34) in tRNA(Ile2) + L-lysine + ATP = lysidine(34) in tRNA(Ile2) + AMP + diphosphate + H(+)</text>
        <dbReference type="Rhea" id="RHEA:43744"/>
        <dbReference type="Rhea" id="RHEA-COMP:10625"/>
        <dbReference type="Rhea" id="RHEA-COMP:10670"/>
        <dbReference type="ChEBI" id="CHEBI:15378"/>
        <dbReference type="ChEBI" id="CHEBI:30616"/>
        <dbReference type="ChEBI" id="CHEBI:32551"/>
        <dbReference type="ChEBI" id="CHEBI:33019"/>
        <dbReference type="ChEBI" id="CHEBI:82748"/>
        <dbReference type="ChEBI" id="CHEBI:83665"/>
        <dbReference type="ChEBI" id="CHEBI:456215"/>
        <dbReference type="EC" id="6.3.4.19"/>
    </reaction>
</comment>
<protein>
    <recommendedName>
        <fullName evidence="1">tRNA(Ile)-lysidine synthetase</fullName>
        <ecNumber evidence="1">6.3.4.19</ecNumber>
    </recommendedName>
</protein>
<evidence type="ECO:0000256" key="2">
    <source>
        <dbReference type="ARBA" id="ARBA00022598"/>
    </source>
</evidence>
<dbReference type="PANTHER" id="PTHR43033:SF1">
    <property type="entry name" value="TRNA(ILE)-LYSIDINE SYNTHASE-RELATED"/>
    <property type="match status" value="1"/>
</dbReference>
<evidence type="ECO:0000256" key="7">
    <source>
        <dbReference type="SAM" id="MobiDB-lite"/>
    </source>
</evidence>
<keyword evidence="5" id="KW-0067">ATP-binding</keyword>
<comment type="caution">
    <text evidence="9">The sequence shown here is derived from an EMBL/GenBank/DDBJ whole genome shotgun (WGS) entry which is preliminary data.</text>
</comment>
<dbReference type="InterPro" id="IPR011063">
    <property type="entry name" value="TilS/TtcA_N"/>
</dbReference>
<dbReference type="InterPro" id="IPR012795">
    <property type="entry name" value="tRNA_Ile_lys_synt_N"/>
</dbReference>
<dbReference type="InterPro" id="IPR014729">
    <property type="entry name" value="Rossmann-like_a/b/a_fold"/>
</dbReference>
<dbReference type="CDD" id="cd01992">
    <property type="entry name" value="TilS_N"/>
    <property type="match status" value="1"/>
</dbReference>
<proteinExistence type="inferred from homology"/>
<gene>
    <name evidence="9" type="ORF">VTJ49DRAFT_351</name>
</gene>
<dbReference type="EMBL" id="JAZGSY010000109">
    <property type="protein sequence ID" value="KAL1840530.1"/>
    <property type="molecule type" value="Genomic_DNA"/>
</dbReference>
<accession>A0ABR3VFD8</accession>
<feature type="compositionally biased region" description="Low complexity" evidence="7">
    <location>
        <begin position="642"/>
        <end position="653"/>
    </location>
</feature>
<dbReference type="Gene3D" id="3.40.50.620">
    <property type="entry name" value="HUPs"/>
    <property type="match status" value="1"/>
</dbReference>
<evidence type="ECO:0000256" key="6">
    <source>
        <dbReference type="ARBA" id="ARBA00048539"/>
    </source>
</evidence>
<evidence type="ECO:0000256" key="1">
    <source>
        <dbReference type="ARBA" id="ARBA00013267"/>
    </source>
</evidence>
<sequence>MTLLAPVLHCSARPISVAEFSEVVQATCIHRFPRYRGYEPRKIGLAISGGVDSMALAFLCSKLKKSKDFKVADHYLGRPIAFVVDHGLREGSREEAVKVLKVLSSQLNLSGQLFAINWRDILGPGVKPASLPNIETLARHHRYRRIASGCNHYKLMSLFTAHHEDDQYETILMRLLSGHGYRGLQGMRRVTDIPECYDINGAYRSGFIDDQRQDSPFYRLGPIRSESSVLRRELYREVDPAKIAHEVCSGPKADYFDAYLDDYSGIASGSKCAPKLAPLEIEEGGITIYRPLLGFSKDRLIATCEENNVPWFEDHTNHDATLTLRNAVRHMCKHHTLPAALQKPAVLRMAERCRERVATLEAEAERLLQRAHIHEFGANAGTLVVTMPDLSLPTVPTLSAASPSRRQKRLAHYRLVAAHFARRIMAPISPERDLSQPAQLGYLVSMLFPSLRSSDDHSVKPKPYVICGVLFTPLLREGDPPSAKPRWLLSRAPYVSNMPRPSCNLTPPYRKTRVKKHASQFKTAGWSKFQLYDGRYWIRLLHRFPVDIRVAAFEPEHHKPFRDALADDHARRQFAAALRRYAPAKVRYTLPAIYATQDVTRLLRGEDWWPPELSLRDEKEAPVGPKHLGAPAIAVANASVISPPSRGSHRPSPVDNMTPDEPTPDPTFTGKHQELWEARMKWETALAEAGEKPMLLALPTLGIGLPNIEYWLRWEVRYKKVDDELLRLGRIGKFYVTRDEVREIVKKRDWVERRRRKERRRLWRERVLERRKRQEGRE</sequence>
<keyword evidence="2" id="KW-0436">Ligase</keyword>
<dbReference type="PANTHER" id="PTHR43033">
    <property type="entry name" value="TRNA(ILE)-LYSIDINE SYNTHASE-RELATED"/>
    <property type="match status" value="1"/>
</dbReference>
<feature type="domain" description="tRNA(Ile)-lysidine/2-thiocytidine synthase N-terminal" evidence="8">
    <location>
        <begin position="284"/>
        <end position="330"/>
    </location>
</feature>
<evidence type="ECO:0000313" key="10">
    <source>
        <dbReference type="Proteomes" id="UP001583172"/>
    </source>
</evidence>
<name>A0ABR3VFD8_HUMIN</name>
<feature type="region of interest" description="Disordered" evidence="7">
    <location>
        <begin position="641"/>
        <end position="666"/>
    </location>
</feature>
<dbReference type="EC" id="6.3.4.19" evidence="1"/>
<keyword evidence="4" id="KW-0547">Nucleotide-binding</keyword>
<dbReference type="SUPFAM" id="SSF52402">
    <property type="entry name" value="Adenine nucleotide alpha hydrolases-like"/>
    <property type="match status" value="1"/>
</dbReference>
<organism evidence="9 10">
    <name type="scientific">Humicola insolens</name>
    <name type="common">Soft-rot fungus</name>
    <dbReference type="NCBI Taxonomy" id="85995"/>
    <lineage>
        <taxon>Eukaryota</taxon>
        <taxon>Fungi</taxon>
        <taxon>Dikarya</taxon>
        <taxon>Ascomycota</taxon>
        <taxon>Pezizomycotina</taxon>
        <taxon>Sordariomycetes</taxon>
        <taxon>Sordariomycetidae</taxon>
        <taxon>Sordariales</taxon>
        <taxon>Chaetomiaceae</taxon>
        <taxon>Mycothermus</taxon>
    </lineage>
</organism>
<dbReference type="Pfam" id="PF01171">
    <property type="entry name" value="ATP_bind_3"/>
    <property type="match status" value="2"/>
</dbReference>
<evidence type="ECO:0000259" key="8">
    <source>
        <dbReference type="Pfam" id="PF01171"/>
    </source>
</evidence>
<evidence type="ECO:0000256" key="5">
    <source>
        <dbReference type="ARBA" id="ARBA00022840"/>
    </source>
</evidence>
<reference evidence="9 10" key="1">
    <citation type="journal article" date="2024" name="Commun. Biol.">
        <title>Comparative genomic analysis of thermophilic fungi reveals convergent evolutionary adaptations and gene losses.</title>
        <authorList>
            <person name="Steindorff A.S."/>
            <person name="Aguilar-Pontes M.V."/>
            <person name="Robinson A.J."/>
            <person name="Andreopoulos B."/>
            <person name="LaButti K."/>
            <person name="Kuo A."/>
            <person name="Mondo S."/>
            <person name="Riley R."/>
            <person name="Otillar R."/>
            <person name="Haridas S."/>
            <person name="Lipzen A."/>
            <person name="Grimwood J."/>
            <person name="Schmutz J."/>
            <person name="Clum A."/>
            <person name="Reid I.D."/>
            <person name="Moisan M.C."/>
            <person name="Butler G."/>
            <person name="Nguyen T.T.M."/>
            <person name="Dewar K."/>
            <person name="Conant G."/>
            <person name="Drula E."/>
            <person name="Henrissat B."/>
            <person name="Hansel C."/>
            <person name="Singer S."/>
            <person name="Hutchinson M.I."/>
            <person name="de Vries R.P."/>
            <person name="Natvig D.O."/>
            <person name="Powell A.J."/>
            <person name="Tsang A."/>
            <person name="Grigoriev I.V."/>
        </authorList>
    </citation>
    <scope>NUCLEOTIDE SEQUENCE [LARGE SCALE GENOMIC DNA]</scope>
    <source>
        <strain evidence="9 10">CBS 620.91</strain>
    </source>
</reference>
<evidence type="ECO:0000256" key="3">
    <source>
        <dbReference type="ARBA" id="ARBA00022694"/>
    </source>
</evidence>
<evidence type="ECO:0000313" key="9">
    <source>
        <dbReference type="EMBL" id="KAL1840530.1"/>
    </source>
</evidence>
<dbReference type="HAMAP" id="MF_01161">
    <property type="entry name" value="tRNA_Ile_lys_synt"/>
    <property type="match status" value="1"/>
</dbReference>
<evidence type="ECO:0000256" key="4">
    <source>
        <dbReference type="ARBA" id="ARBA00022741"/>
    </source>
</evidence>
<dbReference type="Proteomes" id="UP001583172">
    <property type="component" value="Unassembled WGS sequence"/>
</dbReference>
<keyword evidence="3" id="KW-0819">tRNA processing</keyword>
<keyword evidence="10" id="KW-1185">Reference proteome</keyword>
<feature type="domain" description="tRNA(Ile)-lysidine/2-thiocytidine synthase N-terminal" evidence="8">
    <location>
        <begin position="43"/>
        <end position="193"/>
    </location>
</feature>